<name>A0A1I1EKN8_9ACTN</name>
<accession>A0A1I1EKN8</accession>
<sequence length="148" mass="14393">MRNTSSDVPKQHTTRRAVLKVGANAAWAIPAIQIAAATPAFATSTTSSLTITVTGHSKNGANGTINFTVTAADFAASGVTVTATGSILAASSYTATVGSVGKGASVVGSLNVKFATGNATGPVTLQAKGTSVASPVSVAAPGNAVVTF</sequence>
<keyword evidence="2" id="KW-1185">Reference proteome</keyword>
<dbReference type="STRING" id="574651.SAMN04487968_102104"/>
<organism evidence="1 2">
    <name type="scientific">Nocardioides terrae</name>
    <dbReference type="NCBI Taxonomy" id="574651"/>
    <lineage>
        <taxon>Bacteria</taxon>
        <taxon>Bacillati</taxon>
        <taxon>Actinomycetota</taxon>
        <taxon>Actinomycetes</taxon>
        <taxon>Propionibacteriales</taxon>
        <taxon>Nocardioidaceae</taxon>
        <taxon>Nocardioides</taxon>
    </lineage>
</organism>
<dbReference type="EMBL" id="FOLB01000002">
    <property type="protein sequence ID" value="SFB87206.1"/>
    <property type="molecule type" value="Genomic_DNA"/>
</dbReference>
<evidence type="ECO:0000313" key="1">
    <source>
        <dbReference type="EMBL" id="SFB87206.1"/>
    </source>
</evidence>
<proteinExistence type="predicted"/>
<dbReference type="RefSeq" id="WP_091120218.1">
    <property type="nucleotide sequence ID" value="NZ_FOLB01000002.1"/>
</dbReference>
<gene>
    <name evidence="1" type="ORF">SAMN04487968_102104</name>
</gene>
<protein>
    <submittedName>
        <fullName evidence="1">Uncharacterized protein</fullName>
    </submittedName>
</protein>
<dbReference type="AlphaFoldDB" id="A0A1I1EKN8"/>
<reference evidence="1 2" key="1">
    <citation type="submission" date="2016-10" db="EMBL/GenBank/DDBJ databases">
        <authorList>
            <person name="de Groot N.N."/>
        </authorList>
    </citation>
    <scope>NUCLEOTIDE SEQUENCE [LARGE SCALE GENOMIC DNA]</scope>
    <source>
        <strain evidence="1 2">CGMCC 1.7056</strain>
    </source>
</reference>
<dbReference type="Proteomes" id="UP000198832">
    <property type="component" value="Unassembled WGS sequence"/>
</dbReference>
<evidence type="ECO:0000313" key="2">
    <source>
        <dbReference type="Proteomes" id="UP000198832"/>
    </source>
</evidence>